<dbReference type="RefSeq" id="WP_343165033.1">
    <property type="nucleotide sequence ID" value="NZ_JBHRSV010000002.1"/>
</dbReference>
<comment type="similarity">
    <text evidence="2 10">Belongs to the GSP K family.</text>
</comment>
<dbReference type="Pfam" id="PF03934">
    <property type="entry name" value="T2SSK"/>
    <property type="match status" value="1"/>
</dbReference>
<dbReference type="Proteomes" id="UP001595379">
    <property type="component" value="Unassembled WGS sequence"/>
</dbReference>
<evidence type="ECO:0000256" key="6">
    <source>
        <dbReference type="ARBA" id="ARBA00022692"/>
    </source>
</evidence>
<dbReference type="NCBIfam" id="NF037980">
    <property type="entry name" value="T2SS_GspK"/>
    <property type="match status" value="1"/>
</dbReference>
<dbReference type="PANTHER" id="PTHR38831">
    <property type="entry name" value="TYPE II SECRETION SYSTEM PROTEIN K"/>
    <property type="match status" value="1"/>
</dbReference>
<evidence type="ECO:0000259" key="13">
    <source>
        <dbReference type="Pfam" id="PF21687"/>
    </source>
</evidence>
<keyword evidence="11" id="KW-0732">Signal</keyword>
<evidence type="ECO:0000256" key="4">
    <source>
        <dbReference type="ARBA" id="ARBA00022475"/>
    </source>
</evidence>
<name>A0ABV6ZV97_9PROT</name>
<dbReference type="InterPro" id="IPR049179">
    <property type="entry name" value="T2SSK_SAM-like_2nd"/>
</dbReference>
<evidence type="ECO:0000256" key="3">
    <source>
        <dbReference type="ARBA" id="ARBA00022448"/>
    </source>
</evidence>
<reference evidence="15" key="1">
    <citation type="journal article" date="2019" name="Int. J. Syst. Evol. Microbiol.">
        <title>The Global Catalogue of Microorganisms (GCM) 10K type strain sequencing project: providing services to taxonomists for standard genome sequencing and annotation.</title>
        <authorList>
            <consortium name="The Broad Institute Genomics Platform"/>
            <consortium name="The Broad Institute Genome Sequencing Center for Infectious Disease"/>
            <person name="Wu L."/>
            <person name="Ma J."/>
        </authorList>
    </citation>
    <scope>NUCLEOTIDE SEQUENCE [LARGE SCALE GENOMIC DNA]</scope>
    <source>
        <strain evidence="15">KCTC 52487</strain>
    </source>
</reference>
<keyword evidence="3 10" id="KW-0813">Transport</keyword>
<evidence type="ECO:0000256" key="7">
    <source>
        <dbReference type="ARBA" id="ARBA00022927"/>
    </source>
</evidence>
<evidence type="ECO:0000256" key="1">
    <source>
        <dbReference type="ARBA" id="ARBA00004533"/>
    </source>
</evidence>
<keyword evidence="6" id="KW-0812">Transmembrane</keyword>
<dbReference type="Gene3D" id="3.30.1300.30">
    <property type="entry name" value="GSPII I/J protein-like"/>
    <property type="match status" value="1"/>
</dbReference>
<evidence type="ECO:0000256" key="9">
    <source>
        <dbReference type="ARBA" id="ARBA00023136"/>
    </source>
</evidence>
<evidence type="ECO:0000256" key="10">
    <source>
        <dbReference type="PIRNR" id="PIRNR002786"/>
    </source>
</evidence>
<dbReference type="PIRSF" id="PIRSF002786">
    <property type="entry name" value="XcpX"/>
    <property type="match status" value="1"/>
</dbReference>
<dbReference type="InterPro" id="IPR049031">
    <property type="entry name" value="T2SSK_SAM-like_1st"/>
</dbReference>
<protein>
    <recommendedName>
        <fullName evidence="10">Type II secretion system protein K</fullName>
    </recommendedName>
</protein>
<dbReference type="SUPFAM" id="SSF158544">
    <property type="entry name" value="GspK insert domain-like"/>
    <property type="match status" value="2"/>
</dbReference>
<evidence type="ECO:0000259" key="12">
    <source>
        <dbReference type="Pfam" id="PF03934"/>
    </source>
</evidence>
<comment type="caution">
    <text evidence="14">The sequence shown here is derived from an EMBL/GenBank/DDBJ whole genome shotgun (WGS) entry which is preliminary data.</text>
</comment>
<keyword evidence="9 10" id="KW-0472">Membrane</keyword>
<keyword evidence="15" id="KW-1185">Reference proteome</keyword>
<dbReference type="EMBL" id="JBHRSV010000002">
    <property type="protein sequence ID" value="MFC2925342.1"/>
    <property type="molecule type" value="Genomic_DNA"/>
</dbReference>
<dbReference type="SUPFAM" id="SSF54523">
    <property type="entry name" value="Pili subunits"/>
    <property type="match status" value="1"/>
</dbReference>
<dbReference type="InterPro" id="IPR038072">
    <property type="entry name" value="GspK_central_sf"/>
</dbReference>
<keyword evidence="8" id="KW-1133">Transmembrane helix</keyword>
<evidence type="ECO:0000313" key="15">
    <source>
        <dbReference type="Proteomes" id="UP001595379"/>
    </source>
</evidence>
<evidence type="ECO:0000256" key="8">
    <source>
        <dbReference type="ARBA" id="ARBA00022989"/>
    </source>
</evidence>
<keyword evidence="5 10" id="KW-0997">Cell inner membrane</keyword>
<feature type="domain" description="T2SS protein K first SAM-like" evidence="13">
    <location>
        <begin position="104"/>
        <end position="211"/>
    </location>
</feature>
<sequence>MSALGSRRGTALISALAVVAAMSAVAVELTGDLRVSIARSGNMAARDTAYWYAEGARGYAEALISRHLSQDDRAFRPDAPWLNGPIVFPVEGGRLETRLRDANNCFNLNALVQPQDGEAERHAGERFRGLLTALGLPTSEAERIAAQTADWIDADASPRAGGAEDSSYMSAASPYRAANTAMVEVEEMRALAAMTPDLFAVIAPHVCALPDPVLLPLNLNTLRLQDAAQLAGLFEGRLSLSQAETVLLRRPSGGYGDISAFWNDPVIAALGAPGSALSRVTTTSSWFEVRVDVILAEGRFSLNETVEAGPRQIRRISQRFGSLPG</sequence>
<proteinExistence type="inferred from homology"/>
<dbReference type="InterPro" id="IPR045584">
    <property type="entry name" value="Pilin-like"/>
</dbReference>
<dbReference type="Pfam" id="PF21687">
    <property type="entry name" value="T2SSK_1st"/>
    <property type="match status" value="1"/>
</dbReference>
<evidence type="ECO:0000313" key="14">
    <source>
        <dbReference type="EMBL" id="MFC2925342.1"/>
    </source>
</evidence>
<dbReference type="PANTHER" id="PTHR38831:SF1">
    <property type="entry name" value="TYPE II SECRETION SYSTEM PROTEIN K-RELATED"/>
    <property type="match status" value="1"/>
</dbReference>
<keyword evidence="4 10" id="KW-1003">Cell membrane</keyword>
<comment type="subcellular location">
    <subcellularLocation>
        <location evidence="1 10">Cell inner membrane</location>
    </subcellularLocation>
</comment>
<feature type="signal peptide" evidence="11">
    <location>
        <begin position="1"/>
        <end position="26"/>
    </location>
</feature>
<evidence type="ECO:0000256" key="11">
    <source>
        <dbReference type="SAM" id="SignalP"/>
    </source>
</evidence>
<accession>A0ABV6ZV97</accession>
<dbReference type="Gene3D" id="1.10.40.60">
    <property type="entry name" value="EpsJ-like"/>
    <property type="match status" value="2"/>
</dbReference>
<organism evidence="14 15">
    <name type="scientific">Hyphobacterium vulgare</name>
    <dbReference type="NCBI Taxonomy" id="1736751"/>
    <lineage>
        <taxon>Bacteria</taxon>
        <taxon>Pseudomonadati</taxon>
        <taxon>Pseudomonadota</taxon>
        <taxon>Alphaproteobacteria</taxon>
        <taxon>Maricaulales</taxon>
        <taxon>Maricaulaceae</taxon>
        <taxon>Hyphobacterium</taxon>
    </lineage>
</organism>
<keyword evidence="7" id="KW-0653">Protein transport</keyword>
<feature type="chain" id="PRO_5045219204" description="Type II secretion system protein K" evidence="11">
    <location>
        <begin position="27"/>
        <end position="325"/>
    </location>
</feature>
<evidence type="ECO:0000256" key="5">
    <source>
        <dbReference type="ARBA" id="ARBA00022519"/>
    </source>
</evidence>
<evidence type="ECO:0000256" key="2">
    <source>
        <dbReference type="ARBA" id="ARBA00007246"/>
    </source>
</evidence>
<feature type="domain" description="T2SS protein K second SAM-like" evidence="12">
    <location>
        <begin position="217"/>
        <end position="275"/>
    </location>
</feature>
<dbReference type="InterPro" id="IPR005628">
    <property type="entry name" value="GspK"/>
</dbReference>
<gene>
    <name evidence="14" type="primary">gspK</name>
    <name evidence="14" type="ORF">ACFOOR_04410</name>
</gene>